<proteinExistence type="predicted"/>
<protein>
    <submittedName>
        <fullName evidence="1">Uncharacterized protein</fullName>
    </submittedName>
</protein>
<gene>
    <name evidence="1" type="ORF">CVLEPA_LOCUS31673</name>
</gene>
<reference evidence="1 2" key="1">
    <citation type="submission" date="2024-02" db="EMBL/GenBank/DDBJ databases">
        <authorList>
            <person name="Daric V."/>
            <person name="Darras S."/>
        </authorList>
    </citation>
    <scope>NUCLEOTIDE SEQUENCE [LARGE SCALE GENOMIC DNA]</scope>
</reference>
<sequence length="105" mass="11466">MIGCDLTFSRIRKRQMGQIDVSSAQPIQQAICPHGISTILARSFRQTLHVLSSCKRRISSDPDSAEGVVEASSDLLEADSSSIARIDSTRISSLENPLPVTSYFL</sequence>
<accession>A0ABP0H4M3</accession>
<comment type="caution">
    <text evidence="1">The sequence shown here is derived from an EMBL/GenBank/DDBJ whole genome shotgun (WGS) entry which is preliminary data.</text>
</comment>
<evidence type="ECO:0000313" key="2">
    <source>
        <dbReference type="Proteomes" id="UP001642483"/>
    </source>
</evidence>
<organism evidence="1 2">
    <name type="scientific">Clavelina lepadiformis</name>
    <name type="common">Light-bulb sea squirt</name>
    <name type="synonym">Ascidia lepadiformis</name>
    <dbReference type="NCBI Taxonomy" id="159417"/>
    <lineage>
        <taxon>Eukaryota</taxon>
        <taxon>Metazoa</taxon>
        <taxon>Chordata</taxon>
        <taxon>Tunicata</taxon>
        <taxon>Ascidiacea</taxon>
        <taxon>Aplousobranchia</taxon>
        <taxon>Clavelinidae</taxon>
        <taxon>Clavelina</taxon>
    </lineage>
</organism>
<keyword evidence="2" id="KW-1185">Reference proteome</keyword>
<dbReference type="Proteomes" id="UP001642483">
    <property type="component" value="Unassembled WGS sequence"/>
</dbReference>
<name>A0ABP0H4M3_CLALP</name>
<dbReference type="EMBL" id="CAWYQH010000174">
    <property type="protein sequence ID" value="CAK8698206.1"/>
    <property type="molecule type" value="Genomic_DNA"/>
</dbReference>
<evidence type="ECO:0000313" key="1">
    <source>
        <dbReference type="EMBL" id="CAK8698206.1"/>
    </source>
</evidence>